<dbReference type="Pfam" id="PF22936">
    <property type="entry name" value="Pol_BBD"/>
    <property type="match status" value="1"/>
</dbReference>
<dbReference type="EMBL" id="JBBWWQ010000009">
    <property type="protein sequence ID" value="KAK8939214.1"/>
    <property type="molecule type" value="Genomic_DNA"/>
</dbReference>
<comment type="caution">
    <text evidence="2">The sequence shown here is derived from an EMBL/GenBank/DDBJ whole genome shotgun (WGS) entry which is preliminary data.</text>
</comment>
<reference evidence="2 3" key="1">
    <citation type="journal article" date="2022" name="Nat. Plants">
        <title>Genomes of leafy and leafless Platanthera orchids illuminate the evolution of mycoheterotrophy.</title>
        <authorList>
            <person name="Li M.H."/>
            <person name="Liu K.W."/>
            <person name="Li Z."/>
            <person name="Lu H.C."/>
            <person name="Ye Q.L."/>
            <person name="Zhang D."/>
            <person name="Wang J.Y."/>
            <person name="Li Y.F."/>
            <person name="Zhong Z.M."/>
            <person name="Liu X."/>
            <person name="Yu X."/>
            <person name="Liu D.K."/>
            <person name="Tu X.D."/>
            <person name="Liu B."/>
            <person name="Hao Y."/>
            <person name="Liao X.Y."/>
            <person name="Jiang Y.T."/>
            <person name="Sun W.H."/>
            <person name="Chen J."/>
            <person name="Chen Y.Q."/>
            <person name="Ai Y."/>
            <person name="Zhai J.W."/>
            <person name="Wu S.S."/>
            <person name="Zhou Z."/>
            <person name="Hsiao Y.Y."/>
            <person name="Wu W.L."/>
            <person name="Chen Y.Y."/>
            <person name="Lin Y.F."/>
            <person name="Hsu J.L."/>
            <person name="Li C.Y."/>
            <person name="Wang Z.W."/>
            <person name="Zhao X."/>
            <person name="Zhong W.Y."/>
            <person name="Ma X.K."/>
            <person name="Ma L."/>
            <person name="Huang J."/>
            <person name="Chen G.Z."/>
            <person name="Huang M.Z."/>
            <person name="Huang L."/>
            <person name="Peng D.H."/>
            <person name="Luo Y.B."/>
            <person name="Zou S.Q."/>
            <person name="Chen S.P."/>
            <person name="Lan S."/>
            <person name="Tsai W.C."/>
            <person name="Van de Peer Y."/>
            <person name="Liu Z.J."/>
        </authorList>
    </citation>
    <scope>NUCLEOTIDE SEQUENCE [LARGE SCALE GENOMIC DNA]</scope>
    <source>
        <strain evidence="2">Lor287</strain>
    </source>
</reference>
<dbReference type="AlphaFoldDB" id="A0AAP0BIG4"/>
<keyword evidence="3" id="KW-1185">Reference proteome</keyword>
<protein>
    <recommendedName>
        <fullName evidence="1">Retrovirus-related Pol polyprotein from transposon TNT 1-94-like beta-barrel domain-containing protein</fullName>
    </recommendedName>
</protein>
<name>A0AAP0BIG4_9ASPA</name>
<dbReference type="InterPro" id="IPR054722">
    <property type="entry name" value="PolX-like_BBD"/>
</dbReference>
<evidence type="ECO:0000259" key="1">
    <source>
        <dbReference type="Pfam" id="PF22936"/>
    </source>
</evidence>
<sequence length="106" mass="11481">MTWAPSSFTSYTPLSGGDKVITTNGSFSSIVDKGVVLCSPIMPLTSVLHVPTFPRNLLSINRLSTPFNCFVMFLFNGCVSQDLATKQRIGSGRNCGGLYILDHPTH</sequence>
<feature type="domain" description="Retrovirus-related Pol polyprotein from transposon TNT 1-94-like beta-barrel" evidence="1">
    <location>
        <begin position="1"/>
        <end position="63"/>
    </location>
</feature>
<gene>
    <name evidence="2" type="ORF">KSP39_PZI011052</name>
</gene>
<proteinExistence type="predicted"/>
<dbReference type="Proteomes" id="UP001418222">
    <property type="component" value="Unassembled WGS sequence"/>
</dbReference>
<accession>A0AAP0BIG4</accession>
<organism evidence="2 3">
    <name type="scientific">Platanthera zijinensis</name>
    <dbReference type="NCBI Taxonomy" id="2320716"/>
    <lineage>
        <taxon>Eukaryota</taxon>
        <taxon>Viridiplantae</taxon>
        <taxon>Streptophyta</taxon>
        <taxon>Embryophyta</taxon>
        <taxon>Tracheophyta</taxon>
        <taxon>Spermatophyta</taxon>
        <taxon>Magnoliopsida</taxon>
        <taxon>Liliopsida</taxon>
        <taxon>Asparagales</taxon>
        <taxon>Orchidaceae</taxon>
        <taxon>Orchidoideae</taxon>
        <taxon>Orchideae</taxon>
        <taxon>Orchidinae</taxon>
        <taxon>Platanthera</taxon>
    </lineage>
</organism>
<evidence type="ECO:0000313" key="2">
    <source>
        <dbReference type="EMBL" id="KAK8939214.1"/>
    </source>
</evidence>
<evidence type="ECO:0000313" key="3">
    <source>
        <dbReference type="Proteomes" id="UP001418222"/>
    </source>
</evidence>